<dbReference type="PANTHER" id="PTHR34502">
    <property type="entry name" value="DUF6594 DOMAIN-CONTAINING PROTEIN-RELATED"/>
    <property type="match status" value="1"/>
</dbReference>
<dbReference type="RefSeq" id="XP_007838990.1">
    <property type="nucleotide sequence ID" value="XM_007840799.1"/>
</dbReference>
<keyword evidence="2" id="KW-1133">Transmembrane helix</keyword>
<evidence type="ECO:0000259" key="3">
    <source>
        <dbReference type="Pfam" id="PF20237"/>
    </source>
</evidence>
<proteinExistence type="predicted"/>
<dbReference type="KEGG" id="pfy:PFICI_12218"/>
<feature type="compositionally biased region" description="Low complexity" evidence="1">
    <location>
        <begin position="121"/>
        <end position="141"/>
    </location>
</feature>
<dbReference type="InterPro" id="IPR046529">
    <property type="entry name" value="DUF6594"/>
</dbReference>
<organism evidence="4 5">
    <name type="scientific">Pestalotiopsis fici (strain W106-1 / CGMCC3.15140)</name>
    <dbReference type="NCBI Taxonomy" id="1229662"/>
    <lineage>
        <taxon>Eukaryota</taxon>
        <taxon>Fungi</taxon>
        <taxon>Dikarya</taxon>
        <taxon>Ascomycota</taxon>
        <taxon>Pezizomycotina</taxon>
        <taxon>Sordariomycetes</taxon>
        <taxon>Xylariomycetidae</taxon>
        <taxon>Amphisphaeriales</taxon>
        <taxon>Sporocadaceae</taxon>
        <taxon>Pestalotiopsis</taxon>
    </lineage>
</organism>
<feature type="compositionally biased region" description="Polar residues" evidence="1">
    <location>
        <begin position="176"/>
        <end position="195"/>
    </location>
</feature>
<protein>
    <recommendedName>
        <fullName evidence="3">DUF6594 domain-containing protein</fullName>
    </recommendedName>
</protein>
<dbReference type="Pfam" id="PF20237">
    <property type="entry name" value="DUF6594"/>
    <property type="match status" value="1"/>
</dbReference>
<feature type="compositionally biased region" description="Low complexity" evidence="1">
    <location>
        <begin position="196"/>
        <end position="212"/>
    </location>
</feature>
<feature type="compositionally biased region" description="Basic and acidic residues" evidence="1">
    <location>
        <begin position="166"/>
        <end position="175"/>
    </location>
</feature>
<feature type="domain" description="DUF6594" evidence="3">
    <location>
        <begin position="297"/>
        <end position="565"/>
    </location>
</feature>
<keyword evidence="5" id="KW-1185">Reference proteome</keyword>
<name>W3WNC4_PESFW</name>
<keyword evidence="2" id="KW-0472">Membrane</keyword>
<dbReference type="Proteomes" id="UP000030651">
    <property type="component" value="Unassembled WGS sequence"/>
</dbReference>
<evidence type="ECO:0000256" key="2">
    <source>
        <dbReference type="SAM" id="Phobius"/>
    </source>
</evidence>
<keyword evidence="2" id="KW-0812">Transmembrane</keyword>
<feature type="compositionally biased region" description="Basic residues" evidence="1">
    <location>
        <begin position="148"/>
        <end position="157"/>
    </location>
</feature>
<feature type="region of interest" description="Disordered" evidence="1">
    <location>
        <begin position="20"/>
        <end position="47"/>
    </location>
</feature>
<dbReference type="OrthoDB" id="5416037at2759"/>
<accession>W3WNC4</accession>
<evidence type="ECO:0000313" key="5">
    <source>
        <dbReference type="Proteomes" id="UP000030651"/>
    </source>
</evidence>
<sequence>MATLAMADQGALSIGNNIDDAAISGHIPSPSSPAPEKQSPGWKKSHQRLVTAVRVSDVVTSDKAQEIPVQKDIPVTPGDNGKLINATKEETVMKSLADQEPSAGIPQPSELPSTSFEGHSLVDSMNESESSSSSDSTVIGSSDERGVSRGRRGRSRKTSSQSTKLDALRYLESDSIRTSSNSSPFGRSSVAPLNTSPSSQSSTSSRSSGFYSDGLTGDDTDRSTSPEQSPFNRGLRIRPGLPYIGRRHSSYGTPEMPRGNTTLPHVSPKVLTSRILGQPHPHVSNLPRAEKLPLTGYEQLASQLSSQGSESSGPHLRPIYRRFEKLNHRLLLHLQDEISELEEQLHRLDTADTQTRRLQTCIMPASRRAETLAGGELQWHRTDILGKIGFKLEQYNRILASFQATECFETPTMADVHEYRGYLATHRPIVEIESQFLDAGEDLICLGDTFDSGYDEDAAPTPTPRRGSISFEQRSLDDDPQQYFPTVNDKDSALDDPSVPINLALAIAVVVPTLIFSLIPGLLGRMVVVALVGTGVVGILRRGHVIGTRVTKDFCICAGTYGAIMAVIASVCG</sequence>
<dbReference type="HOGENOM" id="CLU_023874_0_0_1"/>
<dbReference type="InParanoid" id="W3WNC4"/>
<reference evidence="5" key="1">
    <citation type="journal article" date="2015" name="BMC Genomics">
        <title>Genomic and transcriptomic analysis of the endophytic fungus Pestalotiopsis fici reveals its lifestyle and high potential for synthesis of natural products.</title>
        <authorList>
            <person name="Wang X."/>
            <person name="Zhang X."/>
            <person name="Liu L."/>
            <person name="Xiang M."/>
            <person name="Wang W."/>
            <person name="Sun X."/>
            <person name="Che Y."/>
            <person name="Guo L."/>
            <person name="Liu G."/>
            <person name="Guo L."/>
            <person name="Wang C."/>
            <person name="Yin W.B."/>
            <person name="Stadler M."/>
            <person name="Zhang X."/>
            <person name="Liu X."/>
        </authorList>
    </citation>
    <scope>NUCLEOTIDE SEQUENCE [LARGE SCALE GENOMIC DNA]</scope>
    <source>
        <strain evidence="5">W106-1 / CGMCC3.15140</strain>
    </source>
</reference>
<dbReference type="PANTHER" id="PTHR34502:SF6">
    <property type="entry name" value="DUF6594 DOMAIN-CONTAINING PROTEIN"/>
    <property type="match status" value="1"/>
</dbReference>
<evidence type="ECO:0000313" key="4">
    <source>
        <dbReference type="EMBL" id="ETS75274.1"/>
    </source>
</evidence>
<dbReference type="AlphaFoldDB" id="W3WNC4"/>
<evidence type="ECO:0000256" key="1">
    <source>
        <dbReference type="SAM" id="MobiDB-lite"/>
    </source>
</evidence>
<feature type="region of interest" description="Disordered" evidence="1">
    <location>
        <begin position="63"/>
        <end position="265"/>
    </location>
</feature>
<dbReference type="GeneID" id="19277231"/>
<dbReference type="EMBL" id="KI912118">
    <property type="protein sequence ID" value="ETS75274.1"/>
    <property type="molecule type" value="Genomic_DNA"/>
</dbReference>
<gene>
    <name evidence="4" type="ORF">PFICI_12218</name>
</gene>
<dbReference type="eggNOG" id="ENOG502QRPA">
    <property type="taxonomic scope" value="Eukaryota"/>
</dbReference>
<feature type="transmembrane region" description="Helical" evidence="2">
    <location>
        <begin position="522"/>
        <end position="540"/>
    </location>
</feature>